<proteinExistence type="predicted"/>
<name>A0A9R1UM40_LACSA</name>
<evidence type="ECO:0000313" key="3">
    <source>
        <dbReference type="EMBL" id="KAJ0189582.1"/>
    </source>
</evidence>
<dbReference type="AlphaFoldDB" id="A0A9R1UM40"/>
<keyword evidence="2" id="KW-0472">Membrane</keyword>
<keyword evidence="2" id="KW-1133">Transmembrane helix</keyword>
<keyword evidence="4" id="KW-1185">Reference proteome</keyword>
<keyword evidence="2" id="KW-0812">Transmembrane</keyword>
<dbReference type="PANTHER" id="PTHR37718">
    <property type="entry name" value="BNAC03G61340D PROTEIN"/>
    <property type="match status" value="1"/>
</dbReference>
<comment type="caution">
    <text evidence="3">The sequence shown here is derived from an EMBL/GenBank/DDBJ whole genome shotgun (WGS) entry which is preliminary data.</text>
</comment>
<sequence>MFDSLFTSYKIPLNWLNVSGKFTHKPKSEKEKKTFLPYYTRLLFTLLIFFSSGADASLQPPFAATSIPAIVANIEFASASSTLFLSIFTVPIVATLPHLRSHRYRDNITKNLHLMDPKYTGEMLKHLEKQDELLMDAYRSMSHELHKLQVEEEMLMRAFYDLMASQGLATKRQDGTSVLEDIEPPQSKSLVNVDSNKKH</sequence>
<dbReference type="Proteomes" id="UP000235145">
    <property type="component" value="Unassembled WGS sequence"/>
</dbReference>
<feature type="transmembrane region" description="Helical" evidence="2">
    <location>
        <begin position="74"/>
        <end position="96"/>
    </location>
</feature>
<dbReference type="EMBL" id="NBSK02000008">
    <property type="protein sequence ID" value="KAJ0189582.1"/>
    <property type="molecule type" value="Genomic_DNA"/>
</dbReference>
<feature type="compositionally biased region" description="Polar residues" evidence="1">
    <location>
        <begin position="186"/>
        <end position="199"/>
    </location>
</feature>
<evidence type="ECO:0000256" key="2">
    <source>
        <dbReference type="SAM" id="Phobius"/>
    </source>
</evidence>
<protein>
    <submittedName>
        <fullName evidence="3">Uncharacterized protein</fullName>
    </submittedName>
</protein>
<dbReference type="PANTHER" id="PTHR37718:SF2">
    <property type="entry name" value="OS03G0205150 PROTEIN"/>
    <property type="match status" value="1"/>
</dbReference>
<evidence type="ECO:0000256" key="1">
    <source>
        <dbReference type="SAM" id="MobiDB-lite"/>
    </source>
</evidence>
<feature type="transmembrane region" description="Helical" evidence="2">
    <location>
        <begin position="35"/>
        <end position="54"/>
    </location>
</feature>
<gene>
    <name evidence="3" type="ORF">LSAT_V11C800395810</name>
</gene>
<accession>A0A9R1UM40</accession>
<feature type="region of interest" description="Disordered" evidence="1">
    <location>
        <begin position="176"/>
        <end position="199"/>
    </location>
</feature>
<evidence type="ECO:0000313" key="4">
    <source>
        <dbReference type="Proteomes" id="UP000235145"/>
    </source>
</evidence>
<organism evidence="3 4">
    <name type="scientific">Lactuca sativa</name>
    <name type="common">Garden lettuce</name>
    <dbReference type="NCBI Taxonomy" id="4236"/>
    <lineage>
        <taxon>Eukaryota</taxon>
        <taxon>Viridiplantae</taxon>
        <taxon>Streptophyta</taxon>
        <taxon>Embryophyta</taxon>
        <taxon>Tracheophyta</taxon>
        <taxon>Spermatophyta</taxon>
        <taxon>Magnoliopsida</taxon>
        <taxon>eudicotyledons</taxon>
        <taxon>Gunneridae</taxon>
        <taxon>Pentapetalae</taxon>
        <taxon>asterids</taxon>
        <taxon>campanulids</taxon>
        <taxon>Asterales</taxon>
        <taxon>Asteraceae</taxon>
        <taxon>Cichorioideae</taxon>
        <taxon>Cichorieae</taxon>
        <taxon>Lactucinae</taxon>
        <taxon>Lactuca</taxon>
    </lineage>
</organism>
<reference evidence="3 4" key="1">
    <citation type="journal article" date="2017" name="Nat. Commun.">
        <title>Genome assembly with in vitro proximity ligation data and whole-genome triplication in lettuce.</title>
        <authorList>
            <person name="Reyes-Chin-Wo S."/>
            <person name="Wang Z."/>
            <person name="Yang X."/>
            <person name="Kozik A."/>
            <person name="Arikit S."/>
            <person name="Song C."/>
            <person name="Xia L."/>
            <person name="Froenicke L."/>
            <person name="Lavelle D.O."/>
            <person name="Truco M.J."/>
            <person name="Xia R."/>
            <person name="Zhu S."/>
            <person name="Xu C."/>
            <person name="Xu H."/>
            <person name="Xu X."/>
            <person name="Cox K."/>
            <person name="Korf I."/>
            <person name="Meyers B.C."/>
            <person name="Michelmore R.W."/>
        </authorList>
    </citation>
    <scope>NUCLEOTIDE SEQUENCE [LARGE SCALE GENOMIC DNA]</scope>
    <source>
        <strain evidence="4">cv. Salinas</strain>
        <tissue evidence="3">Seedlings</tissue>
    </source>
</reference>